<gene>
    <name evidence="5" type="primary">LOC120103930</name>
</gene>
<name>A0A8B8ZQN0_PHODC</name>
<proteinExistence type="predicted"/>
<keyword evidence="3" id="KW-0808">Transferase</keyword>
<dbReference type="KEGG" id="pda:120103930"/>
<dbReference type="GeneID" id="120103930"/>
<dbReference type="GO" id="GO:0006511">
    <property type="term" value="P:ubiquitin-dependent protein catabolic process"/>
    <property type="evidence" value="ECO:0007669"/>
    <property type="project" value="TreeGrafter"/>
</dbReference>
<evidence type="ECO:0000256" key="1">
    <source>
        <dbReference type="ARBA" id="ARBA00000885"/>
    </source>
</evidence>
<evidence type="ECO:0000256" key="3">
    <source>
        <dbReference type="ARBA" id="ARBA00022679"/>
    </source>
</evidence>
<comment type="catalytic activity">
    <reaction evidence="1">
        <text>S-ubiquitinyl-[E2 ubiquitin-conjugating enzyme]-L-cysteine + [acceptor protein]-L-lysine = [E2 ubiquitin-conjugating enzyme]-L-cysteine + N(6)-ubiquitinyl-[acceptor protein]-L-lysine.</text>
        <dbReference type="EC" id="2.3.2.26"/>
    </reaction>
</comment>
<protein>
    <recommendedName>
        <fullName evidence="2">HECT-type E3 ubiquitin transferase</fullName>
        <ecNumber evidence="2">2.3.2.26</ecNumber>
    </recommendedName>
</protein>
<accession>A0A8B8ZQN0</accession>
<evidence type="ECO:0000256" key="2">
    <source>
        <dbReference type="ARBA" id="ARBA00012485"/>
    </source>
</evidence>
<evidence type="ECO:0000313" key="5">
    <source>
        <dbReference type="RefSeq" id="XP_038976546.1"/>
    </source>
</evidence>
<keyword evidence="4" id="KW-1185">Reference proteome</keyword>
<organism evidence="4 5">
    <name type="scientific">Phoenix dactylifera</name>
    <name type="common">Date palm</name>
    <dbReference type="NCBI Taxonomy" id="42345"/>
    <lineage>
        <taxon>Eukaryota</taxon>
        <taxon>Viridiplantae</taxon>
        <taxon>Streptophyta</taxon>
        <taxon>Embryophyta</taxon>
        <taxon>Tracheophyta</taxon>
        <taxon>Spermatophyta</taxon>
        <taxon>Magnoliopsida</taxon>
        <taxon>Liliopsida</taxon>
        <taxon>Arecaceae</taxon>
        <taxon>Coryphoideae</taxon>
        <taxon>Phoeniceae</taxon>
        <taxon>Phoenix</taxon>
    </lineage>
</organism>
<dbReference type="EC" id="2.3.2.26" evidence="2"/>
<reference evidence="5" key="1">
    <citation type="submission" date="2025-08" db="UniProtKB">
        <authorList>
            <consortium name="RefSeq"/>
        </authorList>
    </citation>
    <scope>IDENTIFICATION</scope>
    <source>
        <tissue evidence="5">Young leaves</tissue>
    </source>
</reference>
<dbReference type="PANTHER" id="PTHR45700:SF6">
    <property type="entry name" value="E3 UBIQUITIN-PROTEIN LIGASE UPL6"/>
    <property type="match status" value="1"/>
</dbReference>
<dbReference type="RefSeq" id="XP_038976546.1">
    <property type="nucleotide sequence ID" value="XM_039120618.1"/>
</dbReference>
<dbReference type="GO" id="GO:0000209">
    <property type="term" value="P:protein polyubiquitination"/>
    <property type="evidence" value="ECO:0007669"/>
    <property type="project" value="InterPro"/>
</dbReference>
<dbReference type="Proteomes" id="UP000228380">
    <property type="component" value="Unplaced"/>
</dbReference>
<dbReference type="PANTHER" id="PTHR45700">
    <property type="entry name" value="UBIQUITIN-PROTEIN LIGASE E3C"/>
    <property type="match status" value="1"/>
</dbReference>
<dbReference type="OrthoDB" id="1991005at2759"/>
<sequence>MPAIILLETVVCLTNPDLPWVCKVIDYLLQRKVFSLLRGMLLTGVQNVKTLESRESVSSLEHVLILIASHICQHPCCCSNVDPQWSFSSQLLTIPFLWHRLPYFKEGFSTKGLGKYYIHQMASCLPNHVRVLPNDAALEYPGYACLLGILEAAGVALSERNCASNTNQVTMM</sequence>
<evidence type="ECO:0000313" key="4">
    <source>
        <dbReference type="Proteomes" id="UP000228380"/>
    </source>
</evidence>
<dbReference type="AlphaFoldDB" id="A0A8B8ZQN0"/>
<dbReference type="InterPro" id="IPR044611">
    <property type="entry name" value="E3A/B/C-like"/>
</dbReference>
<dbReference type="GO" id="GO:0061630">
    <property type="term" value="F:ubiquitin protein ligase activity"/>
    <property type="evidence" value="ECO:0007669"/>
    <property type="project" value="UniProtKB-EC"/>
</dbReference>